<dbReference type="PANTHER" id="PTHR37984:SF5">
    <property type="entry name" value="PROTEIN NYNRIN-LIKE"/>
    <property type="match status" value="1"/>
</dbReference>
<dbReference type="EMBL" id="SMMG02000001">
    <property type="protein sequence ID" value="KAA3487531.1"/>
    <property type="molecule type" value="Genomic_DNA"/>
</dbReference>
<dbReference type="InterPro" id="IPR012337">
    <property type="entry name" value="RNaseH-like_sf"/>
</dbReference>
<dbReference type="InterPro" id="IPR036397">
    <property type="entry name" value="RNaseH_sf"/>
</dbReference>
<proteinExistence type="predicted"/>
<protein>
    <submittedName>
        <fullName evidence="2">Integrase</fullName>
    </submittedName>
</protein>
<dbReference type="PANTHER" id="PTHR37984">
    <property type="entry name" value="PROTEIN CBG26694"/>
    <property type="match status" value="1"/>
</dbReference>
<dbReference type="PROSITE" id="PS50994">
    <property type="entry name" value="INTEGRASE"/>
    <property type="match status" value="1"/>
</dbReference>
<dbReference type="InterPro" id="IPR001584">
    <property type="entry name" value="Integrase_cat-core"/>
</dbReference>
<dbReference type="InterPro" id="IPR050951">
    <property type="entry name" value="Retrovirus_Pol_polyprotein"/>
</dbReference>
<organism evidence="2 3">
    <name type="scientific">Gossypium australe</name>
    <dbReference type="NCBI Taxonomy" id="47621"/>
    <lineage>
        <taxon>Eukaryota</taxon>
        <taxon>Viridiplantae</taxon>
        <taxon>Streptophyta</taxon>
        <taxon>Embryophyta</taxon>
        <taxon>Tracheophyta</taxon>
        <taxon>Spermatophyta</taxon>
        <taxon>Magnoliopsida</taxon>
        <taxon>eudicotyledons</taxon>
        <taxon>Gunneridae</taxon>
        <taxon>Pentapetalae</taxon>
        <taxon>rosids</taxon>
        <taxon>malvids</taxon>
        <taxon>Malvales</taxon>
        <taxon>Malvaceae</taxon>
        <taxon>Malvoideae</taxon>
        <taxon>Gossypium</taxon>
    </lineage>
</organism>
<dbReference type="OrthoDB" id="1001372at2759"/>
<dbReference type="SUPFAM" id="SSF53098">
    <property type="entry name" value="Ribonuclease H-like"/>
    <property type="match status" value="1"/>
</dbReference>
<reference evidence="3" key="1">
    <citation type="journal article" date="2019" name="Plant Biotechnol. J.">
        <title>Genome sequencing of the Australian wild diploid species Gossypium australe highlights disease resistance and delayed gland morphogenesis.</title>
        <authorList>
            <person name="Cai Y."/>
            <person name="Cai X."/>
            <person name="Wang Q."/>
            <person name="Wang P."/>
            <person name="Zhang Y."/>
            <person name="Cai C."/>
            <person name="Xu Y."/>
            <person name="Wang K."/>
            <person name="Zhou Z."/>
            <person name="Wang C."/>
            <person name="Geng S."/>
            <person name="Li B."/>
            <person name="Dong Q."/>
            <person name="Hou Y."/>
            <person name="Wang H."/>
            <person name="Ai P."/>
            <person name="Liu Z."/>
            <person name="Yi F."/>
            <person name="Sun M."/>
            <person name="An G."/>
            <person name="Cheng J."/>
            <person name="Zhang Y."/>
            <person name="Shi Q."/>
            <person name="Xie Y."/>
            <person name="Shi X."/>
            <person name="Chang Y."/>
            <person name="Huang F."/>
            <person name="Chen Y."/>
            <person name="Hong S."/>
            <person name="Mi L."/>
            <person name="Sun Q."/>
            <person name="Zhang L."/>
            <person name="Zhou B."/>
            <person name="Peng R."/>
            <person name="Zhang X."/>
            <person name="Liu F."/>
        </authorList>
    </citation>
    <scope>NUCLEOTIDE SEQUENCE [LARGE SCALE GENOMIC DNA]</scope>
    <source>
        <strain evidence="3">cv. PA1801</strain>
    </source>
</reference>
<dbReference type="GO" id="GO:0015074">
    <property type="term" value="P:DNA integration"/>
    <property type="evidence" value="ECO:0007669"/>
    <property type="project" value="InterPro"/>
</dbReference>
<accession>A0A5B6WZX9</accession>
<evidence type="ECO:0000313" key="3">
    <source>
        <dbReference type="Proteomes" id="UP000325315"/>
    </source>
</evidence>
<name>A0A5B6WZX9_9ROSI</name>
<dbReference type="Gene3D" id="3.30.420.10">
    <property type="entry name" value="Ribonuclease H-like superfamily/Ribonuclease H"/>
    <property type="match status" value="1"/>
</dbReference>
<dbReference type="AlphaFoldDB" id="A0A5B6WZX9"/>
<dbReference type="Proteomes" id="UP000325315">
    <property type="component" value="Unassembled WGS sequence"/>
</dbReference>
<evidence type="ECO:0000259" key="1">
    <source>
        <dbReference type="PROSITE" id="PS50994"/>
    </source>
</evidence>
<comment type="caution">
    <text evidence="2">The sequence shown here is derived from an EMBL/GenBank/DDBJ whole genome shotgun (WGS) entry which is preliminary data.</text>
</comment>
<dbReference type="GO" id="GO:0003676">
    <property type="term" value="F:nucleic acid binding"/>
    <property type="evidence" value="ECO:0007669"/>
    <property type="project" value="InterPro"/>
</dbReference>
<feature type="domain" description="Integrase catalytic" evidence="1">
    <location>
        <begin position="75"/>
        <end position="226"/>
    </location>
</feature>
<sequence>MRWVLLLQQFDLWIMDRKGTENQIAHHLSRIENNVEAGTTEEIKETFTDEQLFRVDIHQTRSSKHIILWYAYYHTWDDPYVERRKRYKDAIYLHTEGIFVERGQPRSCYNQFFFGNKYIILAVNYVSKWVEAIALPTNDTKSVVKFLRKNIFTRFGTPRALFSGEGSPFCSKQFEASLAKYSVRHQMTTTYHSQANGQTKMYNHKIKQILENNNKPRSKGLNNKAR</sequence>
<keyword evidence="3" id="KW-1185">Reference proteome</keyword>
<dbReference type="Pfam" id="PF00665">
    <property type="entry name" value="rve"/>
    <property type="match status" value="1"/>
</dbReference>
<gene>
    <name evidence="2" type="ORF">EPI10_031348</name>
</gene>
<evidence type="ECO:0000313" key="2">
    <source>
        <dbReference type="EMBL" id="KAA3487531.1"/>
    </source>
</evidence>